<dbReference type="SMART" id="SM00382">
    <property type="entry name" value="AAA"/>
    <property type="match status" value="1"/>
</dbReference>
<dbReference type="PANTHER" id="PTHR43788:SF6">
    <property type="entry name" value="DNA HELICASE B"/>
    <property type="match status" value="1"/>
</dbReference>
<dbReference type="Pfam" id="PF14490">
    <property type="entry name" value="HHH_RecD2"/>
    <property type="match status" value="1"/>
</dbReference>
<dbReference type="HAMAP" id="MF_01488">
    <property type="entry name" value="RecD2"/>
    <property type="match status" value="1"/>
</dbReference>
<keyword evidence="3" id="KW-0378">Hydrolase</keyword>
<dbReference type="GO" id="GO:0017116">
    <property type="term" value="F:single-stranded DNA helicase activity"/>
    <property type="evidence" value="ECO:0007669"/>
    <property type="project" value="TreeGrafter"/>
</dbReference>
<dbReference type="Gene3D" id="2.30.30.940">
    <property type="match status" value="1"/>
</dbReference>
<dbReference type="EMBL" id="CP014672">
    <property type="protein sequence ID" value="ANW99774.1"/>
    <property type="molecule type" value="Genomic_DNA"/>
</dbReference>
<dbReference type="InterPro" id="IPR010994">
    <property type="entry name" value="RuvA_2-like"/>
</dbReference>
<dbReference type="InterPro" id="IPR055446">
    <property type="entry name" value="RecD2_N_OB"/>
</dbReference>
<dbReference type="GO" id="GO:0006310">
    <property type="term" value="P:DNA recombination"/>
    <property type="evidence" value="ECO:0007669"/>
    <property type="project" value="InterPro"/>
</dbReference>
<keyword evidence="3" id="KW-0347">Helicase</keyword>
<organism evidence="5 6">
    <name type="scientific">Thermoclostridium stercorarium subsp. thermolacticum DSM 2910</name>
    <dbReference type="NCBI Taxonomy" id="1121336"/>
    <lineage>
        <taxon>Bacteria</taxon>
        <taxon>Bacillati</taxon>
        <taxon>Bacillota</taxon>
        <taxon>Clostridia</taxon>
        <taxon>Eubacteriales</taxon>
        <taxon>Oscillospiraceae</taxon>
        <taxon>Thermoclostridium</taxon>
    </lineage>
</organism>
<dbReference type="GO" id="GO:0043139">
    <property type="term" value="F:5'-3' DNA helicase activity"/>
    <property type="evidence" value="ECO:0007669"/>
    <property type="project" value="UniProtKB-UniRule"/>
</dbReference>
<dbReference type="OrthoDB" id="9803432at2"/>
<dbReference type="InterPro" id="IPR027785">
    <property type="entry name" value="UvrD-like_helicase_C"/>
</dbReference>
<dbReference type="SUPFAM" id="SSF47781">
    <property type="entry name" value="RuvA domain 2-like"/>
    <property type="match status" value="1"/>
</dbReference>
<feature type="binding site" evidence="3">
    <location>
        <begin position="343"/>
        <end position="347"/>
    </location>
    <ligand>
        <name>ATP</name>
        <dbReference type="ChEBI" id="CHEBI:30616"/>
    </ligand>
</feature>
<dbReference type="InterPro" id="IPR029493">
    <property type="entry name" value="RecD2-like_HHH"/>
</dbReference>
<dbReference type="GO" id="GO:0003677">
    <property type="term" value="F:DNA binding"/>
    <property type="evidence" value="ECO:0007669"/>
    <property type="project" value="UniProtKB-UniRule"/>
</dbReference>
<dbReference type="Proteomes" id="UP000092971">
    <property type="component" value="Chromosome"/>
</dbReference>
<dbReference type="InterPro" id="IPR050534">
    <property type="entry name" value="Coronavir_polyprotein_1ab"/>
</dbReference>
<dbReference type="CDD" id="cd17933">
    <property type="entry name" value="DEXSc_RecD-like"/>
    <property type="match status" value="1"/>
</dbReference>
<dbReference type="InterPro" id="IPR027417">
    <property type="entry name" value="P-loop_NTPase"/>
</dbReference>
<evidence type="ECO:0000313" key="6">
    <source>
        <dbReference type="Proteomes" id="UP000092971"/>
    </source>
</evidence>
<accession>A0A1B1YG78</accession>
<dbReference type="InterPro" id="IPR003593">
    <property type="entry name" value="AAA+_ATPase"/>
</dbReference>
<evidence type="ECO:0000259" key="4">
    <source>
        <dbReference type="SMART" id="SM00382"/>
    </source>
</evidence>
<dbReference type="RefSeq" id="WP_065821421.1">
    <property type="nucleotide sequence ID" value="NZ_CP014672.1"/>
</dbReference>
<dbReference type="SUPFAM" id="SSF52540">
    <property type="entry name" value="P-loop containing nucleoside triphosphate hydrolases"/>
    <property type="match status" value="1"/>
</dbReference>
<comment type="similarity">
    <text evidence="3">Belongs to the RecD family. RecD2 subfamily.</text>
</comment>
<proteinExistence type="inferred from homology"/>
<comment type="catalytic activity">
    <reaction evidence="3">
        <text>ATP + H2O = ADP + phosphate + H(+)</text>
        <dbReference type="Rhea" id="RHEA:13065"/>
        <dbReference type="ChEBI" id="CHEBI:15377"/>
        <dbReference type="ChEBI" id="CHEBI:15378"/>
        <dbReference type="ChEBI" id="CHEBI:30616"/>
        <dbReference type="ChEBI" id="CHEBI:43474"/>
        <dbReference type="ChEBI" id="CHEBI:456216"/>
        <dbReference type="EC" id="5.6.2.3"/>
    </reaction>
</comment>
<dbReference type="InterPro" id="IPR006345">
    <property type="entry name" value="RecD2"/>
</dbReference>
<keyword evidence="1 3" id="KW-0547">Nucleotide-binding</keyword>
<dbReference type="AlphaFoldDB" id="A0A1B1YG78"/>
<evidence type="ECO:0000256" key="1">
    <source>
        <dbReference type="ARBA" id="ARBA00022741"/>
    </source>
</evidence>
<dbReference type="Pfam" id="PF23139">
    <property type="entry name" value="OB_YrrC"/>
    <property type="match status" value="1"/>
</dbReference>
<comment type="function">
    <text evidence="3">DNA-dependent ATPase and ATP-dependent 5'-3' DNA helicase. Has no activity on blunt DNA or DNA with 3'-overhangs, requires at least 10 bases of 5'-ssDNA for helicase activity.</text>
</comment>
<dbReference type="GO" id="GO:0009338">
    <property type="term" value="C:exodeoxyribonuclease V complex"/>
    <property type="evidence" value="ECO:0007669"/>
    <property type="project" value="TreeGrafter"/>
</dbReference>
<name>A0A1B1YG78_THEST</name>
<dbReference type="InterPro" id="IPR041451">
    <property type="entry name" value="RecD2_SH13"/>
</dbReference>
<dbReference type="GO" id="GO:0005524">
    <property type="term" value="F:ATP binding"/>
    <property type="evidence" value="ECO:0007669"/>
    <property type="project" value="UniProtKB-UniRule"/>
</dbReference>
<dbReference type="Gene3D" id="1.10.10.2220">
    <property type="match status" value="1"/>
</dbReference>
<sequence length="737" mass="82885">MERIEGIVEDIIFCNRDNWYTVCDIRSGRRLITVVGYMPDIAIGETVVVSGTWTVHQDYGKQLKVETCERVLPTTTDAIYKYLASGIIKGIGETTAKKIVDRFGEDTLRILQFEPQRLSEIKGISEEKALQIGQAFIEREQMRQIVMFLQKYGISATYAVKVWKKFGNEAVNEIKCNPYRLTDEDINIGFKIADRVAISMGIDIESEFRIASGIQYALSKAVQDGHVYLPSDVLIPYASRLLDVSAEAVERVLSGLIFEESVCIEKTPEEDRVYLSPFFKAEQCVARKLAVLSSIGPKKNILNLEKLLEEVQEEQRIEYTAEQLEAIRCSATESILVVTGGPGTGKTTLIRGIISIFEKSGLEIVLAAPTGRAAKRMTEATGKEAKTIHRLLEMEFSVDESYREFRKNERDPIKADAIIIDEMSMVDILLMHSLLKAVEPGTRLILVGDVDQLPSVGPGKVLSDIIESECLKVIRLNTVFRQAGESSIVINAHRINKGIFPEFSTSEGDFFFIPRSTPKATAQAVLELCTARIPEKFGLDPMKDIQVLSPSKKGDAGIYNLNALLQQCLNPPESGVREKNFRGVVFRENDRVMQIKNNYNLPWTMEDKNRKVVSGEGVFNGDMGIIREIDSENDYLTVLFDDGKIVEYSFDMLDELEHSYAITVHKSQGSEFPAVVVALSGVPPMLRLRNLLYTAITRARQLVVIVGDIEILRQMVNNATERERYTGLKERLIRYFE</sequence>
<dbReference type="Gene3D" id="3.40.50.300">
    <property type="entry name" value="P-loop containing nucleotide triphosphate hydrolases"/>
    <property type="match status" value="2"/>
</dbReference>
<keyword evidence="3" id="KW-0413">Isomerase</keyword>
<reference evidence="5 6" key="1">
    <citation type="submission" date="2016-02" db="EMBL/GenBank/DDBJ databases">
        <title>Comparison of Clostridium stercorarium subspecies using comparative genomics and transcriptomics.</title>
        <authorList>
            <person name="Schellenberg J."/>
            <person name="Thallinger G."/>
            <person name="Levin D.B."/>
            <person name="Zhang X."/>
            <person name="Alvare G."/>
            <person name="Fristensky B."/>
            <person name="Sparling R."/>
        </authorList>
    </citation>
    <scope>NUCLEOTIDE SEQUENCE [LARGE SCALE GENOMIC DNA]</scope>
    <source>
        <strain evidence="5 6">DSM 2910</strain>
    </source>
</reference>
<evidence type="ECO:0000313" key="5">
    <source>
        <dbReference type="EMBL" id="ANW99774.1"/>
    </source>
</evidence>
<feature type="domain" description="AAA+ ATPase" evidence="4">
    <location>
        <begin position="332"/>
        <end position="478"/>
    </location>
</feature>
<evidence type="ECO:0000256" key="3">
    <source>
        <dbReference type="HAMAP-Rule" id="MF_01488"/>
    </source>
</evidence>
<evidence type="ECO:0000256" key="2">
    <source>
        <dbReference type="ARBA" id="ARBA00022840"/>
    </source>
</evidence>
<keyword evidence="2 3" id="KW-0067">ATP-binding</keyword>
<dbReference type="Gene3D" id="1.10.150.20">
    <property type="entry name" value="5' to 3' exonuclease, C-terminal subdomain"/>
    <property type="match status" value="1"/>
</dbReference>
<dbReference type="Pfam" id="PF18335">
    <property type="entry name" value="SH3_13"/>
    <property type="match status" value="1"/>
</dbReference>
<dbReference type="EC" id="5.6.2.3" evidence="3"/>
<dbReference type="Pfam" id="PF13538">
    <property type="entry name" value="UvrD_C_2"/>
    <property type="match status" value="1"/>
</dbReference>
<protein>
    <recommendedName>
        <fullName evidence="3">ATP-dependent RecD2 DNA helicase</fullName>
        <ecNumber evidence="3">5.6.2.3</ecNumber>
    </recommendedName>
    <alternativeName>
        <fullName evidence="3">DNA 5'-3' helicase subunit RecD2</fullName>
    </alternativeName>
</protein>
<dbReference type="Pfam" id="PF13245">
    <property type="entry name" value="AAA_19"/>
    <property type="match status" value="1"/>
</dbReference>
<gene>
    <name evidence="3" type="primary">recD2</name>
    <name evidence="5" type="ORF">CSTERTH_12405</name>
</gene>
<dbReference type="CDD" id="cd18809">
    <property type="entry name" value="SF1_C_RecD"/>
    <property type="match status" value="1"/>
</dbReference>
<dbReference type="NCBIfam" id="TIGR01448">
    <property type="entry name" value="recD_rel"/>
    <property type="match status" value="1"/>
</dbReference>
<dbReference type="PANTHER" id="PTHR43788">
    <property type="entry name" value="DNA2/NAM7 HELICASE FAMILY MEMBER"/>
    <property type="match status" value="1"/>
</dbReference>
<dbReference type="GO" id="GO:0016887">
    <property type="term" value="F:ATP hydrolysis activity"/>
    <property type="evidence" value="ECO:0007669"/>
    <property type="project" value="RHEA"/>
</dbReference>
<keyword evidence="3" id="KW-0238">DNA-binding</keyword>